<protein>
    <recommendedName>
        <fullName evidence="1">DUF7722 domain-containing protein</fullName>
    </recommendedName>
</protein>
<dbReference type="PANTHER" id="PTHR33513">
    <property type="entry name" value="OS06G0523300 PROTEIN"/>
    <property type="match status" value="1"/>
</dbReference>
<accession>A0AAV5I1W9</accession>
<dbReference type="PANTHER" id="PTHR33513:SF45">
    <property type="entry name" value="CYTOPLASMIC TRNA 2-THIOLATION PROTEIN"/>
    <property type="match status" value="1"/>
</dbReference>
<feature type="domain" description="DUF7722" evidence="1">
    <location>
        <begin position="25"/>
        <end position="70"/>
    </location>
</feature>
<dbReference type="Pfam" id="PF24847">
    <property type="entry name" value="DUF7722"/>
    <property type="match status" value="1"/>
</dbReference>
<evidence type="ECO:0000313" key="2">
    <source>
        <dbReference type="EMBL" id="GKU91993.1"/>
    </source>
</evidence>
<evidence type="ECO:0000259" key="1">
    <source>
        <dbReference type="Pfam" id="PF24847"/>
    </source>
</evidence>
<evidence type="ECO:0000313" key="3">
    <source>
        <dbReference type="Proteomes" id="UP001054252"/>
    </source>
</evidence>
<dbReference type="EMBL" id="BPVZ01000005">
    <property type="protein sequence ID" value="GKU91993.1"/>
    <property type="molecule type" value="Genomic_DNA"/>
</dbReference>
<dbReference type="AlphaFoldDB" id="A0AAV5I1W9"/>
<comment type="caution">
    <text evidence="2">The sequence shown here is derived from an EMBL/GenBank/DDBJ whole genome shotgun (WGS) entry which is preliminary data.</text>
</comment>
<dbReference type="InterPro" id="IPR056139">
    <property type="entry name" value="DUF7722"/>
</dbReference>
<name>A0AAV5I1W9_9ROSI</name>
<gene>
    <name evidence="2" type="ORF">SLEP1_g5784</name>
</gene>
<proteinExistence type="predicted"/>
<organism evidence="2 3">
    <name type="scientific">Rubroshorea leprosula</name>
    <dbReference type="NCBI Taxonomy" id="152421"/>
    <lineage>
        <taxon>Eukaryota</taxon>
        <taxon>Viridiplantae</taxon>
        <taxon>Streptophyta</taxon>
        <taxon>Embryophyta</taxon>
        <taxon>Tracheophyta</taxon>
        <taxon>Spermatophyta</taxon>
        <taxon>Magnoliopsida</taxon>
        <taxon>eudicotyledons</taxon>
        <taxon>Gunneridae</taxon>
        <taxon>Pentapetalae</taxon>
        <taxon>rosids</taxon>
        <taxon>malvids</taxon>
        <taxon>Malvales</taxon>
        <taxon>Dipterocarpaceae</taxon>
        <taxon>Rubroshorea</taxon>
    </lineage>
</organism>
<sequence>MDKVFTVMESKKQSEGVFFQMPLHYPRYTKEDYQNMPEWKLDRILAEYGLSTQGDLACKREFAMGAFLWPDFNHHQKPPSYSGCKGSSLYQKKIK</sequence>
<keyword evidence="3" id="KW-1185">Reference proteome</keyword>
<reference evidence="2 3" key="1">
    <citation type="journal article" date="2021" name="Commun. Biol.">
        <title>The genome of Shorea leprosula (Dipterocarpaceae) highlights the ecological relevance of drought in aseasonal tropical rainforests.</title>
        <authorList>
            <person name="Ng K.K.S."/>
            <person name="Kobayashi M.J."/>
            <person name="Fawcett J.A."/>
            <person name="Hatakeyama M."/>
            <person name="Paape T."/>
            <person name="Ng C.H."/>
            <person name="Ang C.C."/>
            <person name="Tnah L.H."/>
            <person name="Lee C.T."/>
            <person name="Nishiyama T."/>
            <person name="Sese J."/>
            <person name="O'Brien M.J."/>
            <person name="Copetti D."/>
            <person name="Mohd Noor M.I."/>
            <person name="Ong R.C."/>
            <person name="Putra M."/>
            <person name="Sireger I.Z."/>
            <person name="Indrioko S."/>
            <person name="Kosugi Y."/>
            <person name="Izuno A."/>
            <person name="Isagi Y."/>
            <person name="Lee S.L."/>
            <person name="Shimizu K.K."/>
        </authorList>
    </citation>
    <scope>NUCLEOTIDE SEQUENCE [LARGE SCALE GENOMIC DNA]</scope>
    <source>
        <strain evidence="2">214</strain>
    </source>
</reference>
<dbReference type="Proteomes" id="UP001054252">
    <property type="component" value="Unassembled WGS sequence"/>
</dbReference>